<dbReference type="EMBL" id="JACU01000010">
    <property type="protein sequence ID" value="KMS52029.1"/>
    <property type="molecule type" value="Genomic_DNA"/>
</dbReference>
<reference evidence="6 7" key="1">
    <citation type="journal article" date="2015" name="G3 (Bethesda)">
        <title>Insights into Ongoing Evolution of the Hexachlorocyclohexane Catabolic Pathway from Comparative Genomics of Ten Sphingomonadaceae Strains.</title>
        <authorList>
            <person name="Pearce S.L."/>
            <person name="Oakeshott J.G."/>
            <person name="Pandey G."/>
        </authorList>
    </citation>
    <scope>NUCLEOTIDE SEQUENCE [LARGE SCALE GENOMIC DNA]</scope>
    <source>
        <strain evidence="6 7">LL02</strain>
    </source>
</reference>
<dbReference type="PANTHER" id="PTHR11360">
    <property type="entry name" value="MONOCARBOXYLATE TRANSPORTER"/>
    <property type="match status" value="1"/>
</dbReference>
<accession>A0A0J7XK59</accession>
<keyword evidence="2 4" id="KW-1133">Transmembrane helix</keyword>
<dbReference type="GO" id="GO:0022857">
    <property type="term" value="F:transmembrane transporter activity"/>
    <property type="evidence" value="ECO:0007669"/>
    <property type="project" value="InterPro"/>
</dbReference>
<dbReference type="InterPro" id="IPR020846">
    <property type="entry name" value="MFS_dom"/>
</dbReference>
<dbReference type="AlphaFoldDB" id="A0A0J7XK59"/>
<dbReference type="Gene3D" id="1.20.1250.20">
    <property type="entry name" value="MFS general substrate transporter like domains"/>
    <property type="match status" value="2"/>
</dbReference>
<keyword evidence="1 4" id="KW-0812">Transmembrane</keyword>
<dbReference type="PATRIC" id="fig|1114963.3.peg.4218"/>
<dbReference type="InterPro" id="IPR050327">
    <property type="entry name" value="Proton-linked_MCT"/>
</dbReference>
<feature type="transmembrane region" description="Helical" evidence="4">
    <location>
        <begin position="364"/>
        <end position="384"/>
    </location>
</feature>
<name>A0A0J7XK59_9SPHN</name>
<organism evidence="6 7">
    <name type="scientific">Novosphingobium barchaimii LL02</name>
    <dbReference type="NCBI Taxonomy" id="1114963"/>
    <lineage>
        <taxon>Bacteria</taxon>
        <taxon>Pseudomonadati</taxon>
        <taxon>Pseudomonadota</taxon>
        <taxon>Alphaproteobacteria</taxon>
        <taxon>Sphingomonadales</taxon>
        <taxon>Sphingomonadaceae</taxon>
        <taxon>Novosphingobium</taxon>
    </lineage>
</organism>
<feature type="domain" description="Major facilitator superfamily (MFS) profile" evidence="5">
    <location>
        <begin position="29"/>
        <end position="420"/>
    </location>
</feature>
<sequence length="428" mass="44622">MGMKKTAACDGYASLPNTPLAEWRGGWGIVLAACAGVATSALLSYSSSLFIEPLQQEFGWSRAQIVSGNAIAALAGALCAPFTGLFVDRLGPRRLGIAAVIAMCLATAMLGLTGPQIWNWRALWVVVAIAIVLIQPSVWTAAVTSVFTHSRGFALAVTLCGASIASIIIPPLTYALIEEFGWRLAWAALGGIWALFTLPLVWFFLSSARDRERLSRAGSPASAAGRAPGRLRDSGILTLRYAKLALAGVSIAAVVVTLGVSLVPLLSSNGLTRAQAAGTASLLGLSSIGGRLAIGMLLDRKNGRFLAAVCVSLPIIGLLILIHNPGSLLAASIAVLIFGLSLGAELDIMAYLTSRYFRLENFGFLFGTMGGLIGLAAANGPLVFNASYDALHSYVPAMWAAIPICLVSATMFLILGPYPSLSPSETAT</sequence>
<dbReference type="InterPro" id="IPR011701">
    <property type="entry name" value="MFS"/>
</dbReference>
<dbReference type="Proteomes" id="UP000052268">
    <property type="component" value="Unassembled WGS sequence"/>
</dbReference>
<evidence type="ECO:0000256" key="2">
    <source>
        <dbReference type="ARBA" id="ARBA00022989"/>
    </source>
</evidence>
<dbReference type="PANTHER" id="PTHR11360:SF290">
    <property type="entry name" value="MONOCARBOXYLATE MFS PERMEASE"/>
    <property type="match status" value="1"/>
</dbReference>
<feature type="transmembrane region" description="Helical" evidence="4">
    <location>
        <begin position="244"/>
        <end position="266"/>
    </location>
</feature>
<evidence type="ECO:0000256" key="4">
    <source>
        <dbReference type="SAM" id="Phobius"/>
    </source>
</evidence>
<comment type="caution">
    <text evidence="6">The sequence shown here is derived from an EMBL/GenBank/DDBJ whole genome shotgun (WGS) entry which is preliminary data.</text>
</comment>
<dbReference type="SUPFAM" id="SSF103473">
    <property type="entry name" value="MFS general substrate transporter"/>
    <property type="match status" value="1"/>
</dbReference>
<feature type="transmembrane region" description="Helical" evidence="4">
    <location>
        <begin position="25"/>
        <end position="45"/>
    </location>
</feature>
<feature type="transmembrane region" description="Helical" evidence="4">
    <location>
        <begin position="305"/>
        <end position="322"/>
    </location>
</feature>
<protein>
    <recommendedName>
        <fullName evidence="5">Major facilitator superfamily (MFS) profile domain-containing protein</fullName>
    </recommendedName>
</protein>
<proteinExistence type="predicted"/>
<evidence type="ECO:0000313" key="6">
    <source>
        <dbReference type="EMBL" id="KMS52029.1"/>
    </source>
</evidence>
<dbReference type="PROSITE" id="PS50850">
    <property type="entry name" value="MFS"/>
    <property type="match status" value="1"/>
</dbReference>
<feature type="transmembrane region" description="Helical" evidence="4">
    <location>
        <begin position="65"/>
        <end position="87"/>
    </location>
</feature>
<feature type="transmembrane region" description="Helical" evidence="4">
    <location>
        <begin position="153"/>
        <end position="177"/>
    </location>
</feature>
<evidence type="ECO:0000313" key="7">
    <source>
        <dbReference type="Proteomes" id="UP000052268"/>
    </source>
</evidence>
<keyword evidence="3 4" id="KW-0472">Membrane</keyword>
<keyword evidence="7" id="KW-1185">Reference proteome</keyword>
<evidence type="ECO:0000259" key="5">
    <source>
        <dbReference type="PROSITE" id="PS50850"/>
    </source>
</evidence>
<feature type="transmembrane region" description="Helical" evidence="4">
    <location>
        <begin position="396"/>
        <end position="415"/>
    </location>
</feature>
<dbReference type="InterPro" id="IPR036259">
    <property type="entry name" value="MFS_trans_sf"/>
</dbReference>
<feature type="transmembrane region" description="Helical" evidence="4">
    <location>
        <begin position="328"/>
        <end position="352"/>
    </location>
</feature>
<gene>
    <name evidence="6" type="ORF">V474_02970</name>
</gene>
<evidence type="ECO:0000256" key="1">
    <source>
        <dbReference type="ARBA" id="ARBA00022692"/>
    </source>
</evidence>
<feature type="transmembrane region" description="Helical" evidence="4">
    <location>
        <begin position="183"/>
        <end position="205"/>
    </location>
</feature>
<feature type="transmembrane region" description="Helical" evidence="4">
    <location>
        <begin position="118"/>
        <end position="141"/>
    </location>
</feature>
<dbReference type="Pfam" id="PF07690">
    <property type="entry name" value="MFS_1"/>
    <property type="match status" value="1"/>
</dbReference>
<evidence type="ECO:0000256" key="3">
    <source>
        <dbReference type="ARBA" id="ARBA00023136"/>
    </source>
</evidence>
<feature type="transmembrane region" description="Helical" evidence="4">
    <location>
        <begin position="94"/>
        <end position="112"/>
    </location>
</feature>
<feature type="transmembrane region" description="Helical" evidence="4">
    <location>
        <begin position="278"/>
        <end position="298"/>
    </location>
</feature>